<name>Q7XWM5_ORYSJ</name>
<reference evidence="4" key="3">
    <citation type="journal article" date="2005" name="Nature">
        <title>The map-based sequence of the rice genome.</title>
        <authorList>
            <consortium name="International rice genome sequencing project (IRGSP)"/>
            <person name="Matsumoto T."/>
            <person name="Wu J."/>
            <person name="Kanamori H."/>
            <person name="Katayose Y."/>
            <person name="Fujisawa M."/>
            <person name="Namiki N."/>
            <person name="Mizuno H."/>
            <person name="Yamamoto K."/>
            <person name="Antonio B.A."/>
            <person name="Baba T."/>
            <person name="Sakata K."/>
            <person name="Nagamura Y."/>
            <person name="Aoki H."/>
            <person name="Arikawa K."/>
            <person name="Arita K."/>
            <person name="Bito T."/>
            <person name="Chiden Y."/>
            <person name="Fujitsuka N."/>
            <person name="Fukunaka R."/>
            <person name="Hamada M."/>
            <person name="Harada C."/>
            <person name="Hayashi A."/>
            <person name="Hijishita S."/>
            <person name="Honda M."/>
            <person name="Hosokawa S."/>
            <person name="Ichikawa Y."/>
            <person name="Idonuma A."/>
            <person name="Iijima M."/>
            <person name="Ikeda M."/>
            <person name="Ikeno M."/>
            <person name="Ito K."/>
            <person name="Ito S."/>
            <person name="Ito T."/>
            <person name="Ito Y."/>
            <person name="Ito Y."/>
            <person name="Iwabuchi A."/>
            <person name="Kamiya K."/>
            <person name="Karasawa W."/>
            <person name="Kurita K."/>
            <person name="Katagiri S."/>
            <person name="Kikuta A."/>
            <person name="Kobayashi H."/>
            <person name="Kobayashi N."/>
            <person name="Machita K."/>
            <person name="Maehara T."/>
            <person name="Masukawa M."/>
            <person name="Mizubayashi T."/>
            <person name="Mukai Y."/>
            <person name="Nagasaki H."/>
            <person name="Nagata Y."/>
            <person name="Naito S."/>
            <person name="Nakashima M."/>
            <person name="Nakama Y."/>
            <person name="Nakamichi Y."/>
            <person name="Nakamura M."/>
            <person name="Meguro A."/>
            <person name="Negishi M."/>
            <person name="Ohta I."/>
            <person name="Ohta T."/>
            <person name="Okamoto M."/>
            <person name="Ono N."/>
            <person name="Saji S."/>
            <person name="Sakaguchi M."/>
            <person name="Sakai K."/>
            <person name="Shibata M."/>
            <person name="Shimokawa T."/>
            <person name="Song J."/>
            <person name="Takazaki Y."/>
            <person name="Terasawa K."/>
            <person name="Tsugane M."/>
            <person name="Tsuji K."/>
            <person name="Ueda S."/>
            <person name="Waki K."/>
            <person name="Yamagata H."/>
            <person name="Yamamoto M."/>
            <person name="Yamamoto S."/>
            <person name="Yamane H."/>
            <person name="Yoshiki S."/>
            <person name="Yoshihara R."/>
            <person name="Yukawa K."/>
            <person name="Zhong H."/>
            <person name="Yano M."/>
            <person name="Yuan Q."/>
            <person name="Ouyang S."/>
            <person name="Liu J."/>
            <person name="Jones K.M."/>
            <person name="Gansberger K."/>
            <person name="Moffat K."/>
            <person name="Hill J."/>
            <person name="Bera J."/>
            <person name="Fadrosh D."/>
            <person name="Jin S."/>
            <person name="Johri S."/>
            <person name="Kim M."/>
            <person name="Overton L."/>
            <person name="Reardon M."/>
            <person name="Tsitrin T."/>
            <person name="Vuong H."/>
            <person name="Weaver B."/>
            <person name="Ciecko A."/>
            <person name="Tallon L."/>
            <person name="Jackson J."/>
            <person name="Pai G."/>
            <person name="Aken S.V."/>
            <person name="Utterback T."/>
            <person name="Reidmuller S."/>
            <person name="Feldblyum T."/>
            <person name="Hsiao J."/>
            <person name="Zismann V."/>
            <person name="Iobst S."/>
            <person name="de Vazeille A.R."/>
            <person name="Buell C.R."/>
            <person name="Ying K."/>
            <person name="Li Y."/>
            <person name="Lu T."/>
            <person name="Huang Y."/>
            <person name="Zhao Q."/>
            <person name="Feng Q."/>
            <person name="Zhang L."/>
            <person name="Zhu J."/>
            <person name="Weng Q."/>
            <person name="Mu J."/>
            <person name="Lu Y."/>
            <person name="Fan D."/>
            <person name="Liu Y."/>
            <person name="Guan J."/>
            <person name="Zhang Y."/>
            <person name="Yu S."/>
            <person name="Liu X."/>
            <person name="Zhang Y."/>
            <person name="Hong G."/>
            <person name="Han B."/>
            <person name="Choisne N."/>
            <person name="Demange N."/>
            <person name="Orjeda G."/>
            <person name="Samain S."/>
            <person name="Cattolico L."/>
            <person name="Pelletier E."/>
            <person name="Couloux A."/>
            <person name="Segurens B."/>
            <person name="Wincker P."/>
            <person name="D'Hont A."/>
            <person name="Scarpelli C."/>
            <person name="Weissenbach J."/>
            <person name="Salanoubat M."/>
            <person name="Quetier F."/>
            <person name="Yu Y."/>
            <person name="Kim H.R."/>
            <person name="Rambo T."/>
            <person name="Currie J."/>
            <person name="Collura K."/>
            <person name="Luo M."/>
            <person name="Yang T."/>
            <person name="Ammiraju J.S.S."/>
            <person name="Engler F."/>
            <person name="Soderlund C."/>
            <person name="Wing R.A."/>
            <person name="Palmer L.E."/>
            <person name="de la Bastide M."/>
            <person name="Spiegel L."/>
            <person name="Nascimento L."/>
            <person name="Zutavern T."/>
            <person name="O'Shaughnessy A."/>
            <person name="Dike S."/>
            <person name="Dedhia N."/>
            <person name="Preston R."/>
            <person name="Balija V."/>
            <person name="McCombie W.R."/>
            <person name="Chow T."/>
            <person name="Chen H."/>
            <person name="Chung M."/>
            <person name="Chen C."/>
            <person name="Shaw J."/>
            <person name="Wu H."/>
            <person name="Hsiao K."/>
            <person name="Chao Y."/>
            <person name="Chu M."/>
            <person name="Cheng C."/>
            <person name="Hour A."/>
            <person name="Lee P."/>
            <person name="Lin S."/>
            <person name="Lin Y."/>
            <person name="Liou J."/>
            <person name="Liu S."/>
            <person name="Hsing Y."/>
            <person name="Raghuvanshi S."/>
            <person name="Mohanty A."/>
            <person name="Bharti A.K."/>
            <person name="Gaur A."/>
            <person name="Gupta V."/>
            <person name="Kumar D."/>
            <person name="Ravi V."/>
            <person name="Vij S."/>
            <person name="Kapur A."/>
            <person name="Khurana P."/>
            <person name="Khurana P."/>
            <person name="Khurana J.P."/>
            <person name="Tyagi A.K."/>
            <person name="Gaikwad K."/>
            <person name="Singh A."/>
            <person name="Dalal V."/>
            <person name="Srivastava S."/>
            <person name="Dixit A."/>
            <person name="Pal A.K."/>
            <person name="Ghazi I.A."/>
            <person name="Yadav M."/>
            <person name="Pandit A."/>
            <person name="Bhargava A."/>
            <person name="Sureshbabu K."/>
            <person name="Batra K."/>
            <person name="Sharma T.R."/>
            <person name="Mohapatra T."/>
            <person name="Singh N.K."/>
            <person name="Messing J."/>
            <person name="Nelson A.B."/>
            <person name="Fuks G."/>
            <person name="Kavchok S."/>
            <person name="Keizer G."/>
            <person name="Linton E."/>
            <person name="Llaca V."/>
            <person name="Song R."/>
            <person name="Tanyolac B."/>
            <person name="Young S."/>
            <person name="Ho-Il K."/>
            <person name="Hahn J.H."/>
            <person name="Sangsakoo G."/>
            <person name="Vanavichit A."/>
            <person name="de Mattos Luiz.A.T."/>
            <person name="Zimmer P.D."/>
            <person name="Malone G."/>
            <person name="Dellagostin O."/>
            <person name="de Oliveira A.C."/>
            <person name="Bevan M."/>
            <person name="Bancroft I."/>
            <person name="Minx P."/>
            <person name="Cordum H."/>
            <person name="Wilson R."/>
            <person name="Cheng Z."/>
            <person name="Jin W."/>
            <person name="Jiang J."/>
            <person name="Leong S.A."/>
            <person name="Iwama H."/>
            <person name="Gojobori T."/>
            <person name="Itoh T."/>
            <person name="Niimura Y."/>
            <person name="Fujii Y."/>
            <person name="Habara T."/>
            <person name="Sakai H."/>
            <person name="Sato Y."/>
            <person name="Wilson G."/>
            <person name="Kumar K."/>
            <person name="McCouch S."/>
            <person name="Juretic N."/>
            <person name="Hoen D."/>
            <person name="Wright S."/>
            <person name="Bruskiewich R."/>
            <person name="Bureau T."/>
            <person name="Miyao A."/>
            <person name="Hirochika H."/>
            <person name="Nishikawa T."/>
            <person name="Kadowaki K."/>
            <person name="Sugiura M."/>
            <person name="Burr B."/>
            <person name="Sasaki T."/>
        </authorList>
    </citation>
    <scope>NUCLEOTIDE SEQUENCE [LARGE SCALE GENOMIC DNA]</scope>
    <source>
        <strain evidence="4">cv. Nipponbare</strain>
    </source>
</reference>
<protein>
    <submittedName>
        <fullName evidence="3">B1234D02.10 protein</fullName>
    </submittedName>
    <submittedName>
        <fullName evidence="2">OSJNBb0052B05.4 protein</fullName>
    </submittedName>
</protein>
<dbReference type="EMBL" id="AL663009">
    <property type="protein sequence ID" value="CAD40001.3"/>
    <property type="molecule type" value="Genomic_DNA"/>
</dbReference>
<feature type="region of interest" description="Disordered" evidence="1">
    <location>
        <begin position="612"/>
        <end position="631"/>
    </location>
</feature>
<gene>
    <name evidence="3" type="ORF">B1234D02.10</name>
    <name evidence="2" type="ORF">OSJNBb0052B05.4</name>
</gene>
<evidence type="ECO:0000313" key="3">
    <source>
        <dbReference type="EMBL" id="CAE75886.1"/>
    </source>
</evidence>
<dbReference type="AlphaFoldDB" id="Q7XWM5"/>
<evidence type="ECO:0000256" key="1">
    <source>
        <dbReference type="SAM" id="MobiDB-lite"/>
    </source>
</evidence>
<feature type="compositionally biased region" description="Pro residues" evidence="1">
    <location>
        <begin position="771"/>
        <end position="782"/>
    </location>
</feature>
<organism evidence="2 4">
    <name type="scientific">Oryza sativa subsp. japonica</name>
    <name type="common">Rice</name>
    <dbReference type="NCBI Taxonomy" id="39947"/>
    <lineage>
        <taxon>Eukaryota</taxon>
        <taxon>Viridiplantae</taxon>
        <taxon>Streptophyta</taxon>
        <taxon>Embryophyta</taxon>
        <taxon>Tracheophyta</taxon>
        <taxon>Spermatophyta</taxon>
        <taxon>Magnoliopsida</taxon>
        <taxon>Liliopsida</taxon>
        <taxon>Poales</taxon>
        <taxon>Poaceae</taxon>
        <taxon>BOP clade</taxon>
        <taxon>Oryzoideae</taxon>
        <taxon>Oryzeae</taxon>
        <taxon>Oryzinae</taxon>
        <taxon>Oryza</taxon>
        <taxon>Oryza sativa</taxon>
    </lineage>
</organism>
<dbReference type="CDD" id="cd00303">
    <property type="entry name" value="retropepsin_like"/>
    <property type="match status" value="1"/>
</dbReference>
<feature type="region of interest" description="Disordered" evidence="1">
    <location>
        <begin position="731"/>
        <end position="811"/>
    </location>
</feature>
<feature type="compositionally biased region" description="Basic residues" evidence="1">
    <location>
        <begin position="685"/>
        <end position="694"/>
    </location>
</feature>
<dbReference type="EMBL" id="BX842602">
    <property type="protein sequence ID" value="CAE75886.1"/>
    <property type="molecule type" value="Genomic_DNA"/>
</dbReference>
<dbReference type="PANTHER" id="PTHR35046:SF9">
    <property type="entry name" value="RNA-DIRECTED DNA POLYMERASE"/>
    <property type="match status" value="1"/>
</dbReference>
<reference evidence="4" key="4">
    <citation type="journal article" date="2008" name="Nucleic Acids Res.">
        <title>The rice annotation project database (RAP-DB): 2008 update.</title>
        <authorList>
            <consortium name="The rice annotation project (RAP)"/>
        </authorList>
    </citation>
    <scope>GENOME REANNOTATION</scope>
    <source>
        <strain evidence="4">cv. Nipponbare</strain>
    </source>
</reference>
<reference evidence="2" key="1">
    <citation type="journal article" date="2002" name="Nature">
        <title>Sequence and analysis of rice chromosome 4.</title>
        <authorList>
            <person name="Feng Q."/>
            <person name="Zhang Y."/>
            <person name="Hao P."/>
            <person name="Wang S."/>
            <person name="Fu G."/>
            <person name="Huang Y."/>
            <person name="Li Y."/>
            <person name="Zhu J."/>
            <person name="Liu Y."/>
            <person name="Hu X."/>
            <person name="Jia P."/>
            <person name="Zhang Y."/>
            <person name="Zhao Q."/>
            <person name="Ying K."/>
            <person name="Yu S."/>
            <person name="Tang Y."/>
            <person name="Weng Q."/>
            <person name="Zhang L."/>
            <person name="Lu Y."/>
            <person name="Mu J."/>
            <person name="Lu Y."/>
            <person name="Zhang L.S."/>
            <person name="Yu Z."/>
            <person name="Fan D."/>
            <person name="Liu X."/>
            <person name="Lu T."/>
            <person name="Li C."/>
            <person name="Wu Y."/>
            <person name="Sun T."/>
            <person name="Lei H."/>
            <person name="Li T."/>
            <person name="Hu H."/>
            <person name="Guan J."/>
            <person name="Wu M."/>
            <person name="Zhang R."/>
            <person name="Zhou B."/>
            <person name="Chen Z."/>
            <person name="Chen L."/>
            <person name="Jin Z."/>
            <person name="Wang R."/>
            <person name="Yin H."/>
            <person name="Cai Z."/>
            <person name="Ren S."/>
            <person name="Lv G."/>
            <person name="Gu W."/>
            <person name="Zhu G."/>
            <person name="Tu Y."/>
            <person name="Jia J."/>
            <person name="Zhang Y."/>
            <person name="Chen J."/>
            <person name="Kang H."/>
            <person name="Chen X."/>
            <person name="Shao C."/>
            <person name="Sun Y."/>
            <person name="Hu Q."/>
            <person name="Zhang X."/>
            <person name="Zhang W."/>
            <person name="Wang L."/>
            <person name="Ding C."/>
            <person name="Sheng H."/>
            <person name="Gu J."/>
            <person name="Chen S."/>
            <person name="Ni L."/>
            <person name="Zhu F."/>
            <person name="Chen W."/>
            <person name="Lan L."/>
            <person name="Lai Y."/>
            <person name="Cheng Z."/>
            <person name="Gu M."/>
            <person name="Jiang J."/>
            <person name="Li J."/>
            <person name="Hong G."/>
            <person name="Xue Y."/>
            <person name="Han B."/>
        </authorList>
    </citation>
    <scope>NUCLEOTIDE SEQUENCE</scope>
</reference>
<feature type="compositionally biased region" description="Polar residues" evidence="1">
    <location>
        <begin position="735"/>
        <end position="745"/>
    </location>
</feature>
<feature type="compositionally biased region" description="Polar residues" evidence="1">
    <location>
        <begin position="612"/>
        <end position="623"/>
    </location>
</feature>
<reference evidence="3" key="2">
    <citation type="submission" date="2003-11" db="EMBL/GenBank/DDBJ databases">
        <authorList>
            <person name="Han B."/>
            <person name="Feng Q."/>
            <person name="Huang Y.C."/>
            <person name="Li Y."/>
            <person name="Zhu J.J."/>
            <person name="Zhao Q."/>
            <person name="Hu X."/>
            <person name="Liu Y.L."/>
            <person name="Mu J."/>
            <person name="Yu Z."/>
            <person name="Chen L."/>
            <person name="Fan D.L."/>
            <person name="Weng Q.J."/>
            <person name="Zhang L."/>
            <person name="Lu Y.Q."/>
            <person name="Yu S.L."/>
            <person name="Liu X.H."/>
            <person name="Lu T.T."/>
            <person name="Zhang Y.J."/>
            <person name="Lu Y."/>
            <person name="Li C."/>
            <person name="Li T."/>
            <person name="Zhang Y."/>
            <person name="Hu H."/>
            <person name="Jia P.X."/>
            <person name="Qian Y.M."/>
            <person name="Ying K."/>
            <person name="Zhou B."/>
            <person name="Chen Z.H."/>
            <person name="Hao P."/>
            <person name="Zhang L."/>
            <person name="Wu M."/>
            <person name="Zhang R.Q."/>
            <person name="Guan J.P."/>
            <person name="Fu G."/>
            <person name="Wang S.Y."/>
            <person name="Ren S.X."/>
            <person name="Lv G."/>
            <person name="Lin W."/>
            <person name="Gu W.Q."/>
            <person name="Zhu G.F."/>
            <person name="Tu Y.F."/>
            <person name="Jia J."/>
            <person name="Yin H.F."/>
            <person name="Zhang Y."/>
            <person name="Cai Z."/>
            <person name="Chen J."/>
            <person name="Kang H."/>
            <person name="Chen X.Y."/>
            <person name="Shao C.Y."/>
            <person name="Sun Y."/>
            <person name="Hu Q.P."/>
            <person name="Zhang X.L."/>
            <person name="Zhang W."/>
            <person name="Wang L.J."/>
            <person name="Ding C.W."/>
            <person name="Sheng H.H."/>
            <person name="Gu J.L."/>
            <person name="Chen S.T."/>
            <person name="Ni L."/>
            <person name="Zhu F.H."/>
            <person name="Hong G.F."/>
        </authorList>
    </citation>
    <scope>NUCLEOTIDE SEQUENCE</scope>
</reference>
<dbReference type="Proteomes" id="UP000000763">
    <property type="component" value="Chromosome 4"/>
</dbReference>
<evidence type="ECO:0000313" key="2">
    <source>
        <dbReference type="EMBL" id="CAD40001.3"/>
    </source>
</evidence>
<accession>Q7XWM5</accession>
<dbReference type="PANTHER" id="PTHR35046">
    <property type="entry name" value="ZINC KNUCKLE (CCHC-TYPE) FAMILY PROTEIN"/>
    <property type="match status" value="1"/>
</dbReference>
<proteinExistence type="predicted"/>
<sequence length="834" mass="92543">MVGVMKMTLTESTSRIIWRMNILLTLNKMIEMLVIDDGYITIVEIPPFDGKYDPDAYLSWEIVVDQKFACHEFPENTRVRAVTKETEDAAIARFLGGLNREIYDIVDYKDYNNMTRLFYLACKAEREVQGRRASAKANFSAASKAAQPAASASSMASTAEQEMFGATVARALGMCSVTTLANNEPLEEHIGAEDADRYEGLIVQRVLSAQIEKAEQNQRHILFQTKCVIKERSCRMIIEGGSYNNLASSEIVQKLALTTKPHPHPYYIQWLNNSGKAKVAYALEYSDVFPKEVPPGLPLVRGIEHQIDLILGASLPNRAPYRTNPEETKGFSVKFRNYLIKGDPKTISSPTKLPPAKMSSSASPSITPSAEYAEHLSNLVVIPSLSHEHHYFLNLIGNLDPTEFIIVETNRIPFTLANPNLGHWKTPSSLGHLLRKPPLRKSWAVWYKCVSASKQKDARVWFPYEDSVNLDLPADFRFEDLNSEKFDKSREVFSAAISPCILPVGIHQGGNIQVSYEFYHPMSSARQFGMGQLPIGLFFADKIQCQGEISSALMMDRLLNIPGPPLGSIESIELARPRSRNLDKWWGEWNQHIFHQSASMYMTDLFPDVVPQTTESSPPCKTNNGRDIEYAPGLLPNGGVLTPPVIGYHAPKTSSLIQGQMREPADVGRKRKTKAPAIDPSTLAPKKKAKKQKPKPADDLPTLDPSIEQALDEEEIEEDVDQAAAELSDIGEKTPSASPKQTSPTPAAPAHFSRKKKTAVRKKSAATTFKPAPPPPPPPSPPVQQTLSDRTPSATGSHNIEEEEQPAVPAIPALADLISRITLMRQRKKPQARL</sequence>
<feature type="compositionally biased region" description="Basic residues" evidence="1">
    <location>
        <begin position="752"/>
        <end position="764"/>
    </location>
</feature>
<feature type="region of interest" description="Disordered" evidence="1">
    <location>
        <begin position="650"/>
        <end position="704"/>
    </location>
</feature>
<evidence type="ECO:0000313" key="4">
    <source>
        <dbReference type="Proteomes" id="UP000000763"/>
    </source>
</evidence>
<feature type="compositionally biased region" description="Polar residues" evidence="1">
    <location>
        <begin position="783"/>
        <end position="798"/>
    </location>
</feature>